<dbReference type="EC" id="2.3.1.275" evidence="10"/>
<feature type="transmembrane region" description="Helical" evidence="10">
    <location>
        <begin position="48"/>
        <end position="74"/>
    </location>
</feature>
<dbReference type="HAMAP" id="MF_01043">
    <property type="entry name" value="PlsY"/>
    <property type="match status" value="1"/>
</dbReference>
<dbReference type="GO" id="GO:0008654">
    <property type="term" value="P:phospholipid biosynthetic process"/>
    <property type="evidence" value="ECO:0007669"/>
    <property type="project" value="UniProtKB-UniRule"/>
</dbReference>
<accession>A0A4R1N6M9</accession>
<protein>
    <recommendedName>
        <fullName evidence="10">Glycerol-3-phosphate acyltransferase</fullName>
    </recommendedName>
    <alternativeName>
        <fullName evidence="10">Acyl-PO4 G3P acyltransferase</fullName>
    </alternativeName>
    <alternativeName>
        <fullName evidence="10">Acyl-phosphate--glycerol-3-phosphate acyltransferase</fullName>
    </alternativeName>
    <alternativeName>
        <fullName evidence="10">G3P acyltransferase</fullName>
        <shortName evidence="10">GPAT</shortName>
        <ecNumber evidence="10">2.3.1.275</ecNumber>
    </alternativeName>
    <alternativeName>
        <fullName evidence="10">Lysophosphatidic acid synthase</fullName>
        <shortName evidence="10">LPA synthase</shortName>
    </alternativeName>
</protein>
<dbReference type="PANTHER" id="PTHR30309">
    <property type="entry name" value="INNER MEMBRANE PROTEIN YGIH"/>
    <property type="match status" value="1"/>
</dbReference>
<evidence type="ECO:0000256" key="4">
    <source>
        <dbReference type="ARBA" id="ARBA00022692"/>
    </source>
</evidence>
<evidence type="ECO:0000256" key="1">
    <source>
        <dbReference type="ARBA" id="ARBA00022475"/>
    </source>
</evidence>
<comment type="similarity">
    <text evidence="10">Belongs to the PlsY family.</text>
</comment>
<evidence type="ECO:0000256" key="7">
    <source>
        <dbReference type="ARBA" id="ARBA00023136"/>
    </source>
</evidence>
<name>A0A4R1N6M9_9FIRM</name>
<evidence type="ECO:0000313" key="12">
    <source>
        <dbReference type="Proteomes" id="UP000294545"/>
    </source>
</evidence>
<dbReference type="OrthoDB" id="9777124at2"/>
<evidence type="ECO:0000256" key="8">
    <source>
        <dbReference type="ARBA" id="ARBA00023209"/>
    </source>
</evidence>
<dbReference type="PANTHER" id="PTHR30309:SF0">
    <property type="entry name" value="GLYCEROL-3-PHOSPHATE ACYLTRANSFERASE-RELATED"/>
    <property type="match status" value="1"/>
</dbReference>
<comment type="subcellular location">
    <subcellularLocation>
        <location evidence="10">Cell membrane</location>
        <topology evidence="10">Multi-pass membrane protein</topology>
    </subcellularLocation>
</comment>
<keyword evidence="1 10" id="KW-1003">Cell membrane</keyword>
<keyword evidence="11" id="KW-0012">Acyltransferase</keyword>
<dbReference type="InterPro" id="IPR003811">
    <property type="entry name" value="G3P_acylTferase_PlsY"/>
</dbReference>
<evidence type="ECO:0000256" key="10">
    <source>
        <dbReference type="HAMAP-Rule" id="MF_01043"/>
    </source>
</evidence>
<feature type="transmembrane region" description="Helical" evidence="10">
    <location>
        <begin position="155"/>
        <end position="176"/>
    </location>
</feature>
<keyword evidence="6 10" id="KW-0443">Lipid metabolism</keyword>
<evidence type="ECO:0000313" key="11">
    <source>
        <dbReference type="EMBL" id="TCK98293.1"/>
    </source>
</evidence>
<comment type="function">
    <text evidence="10">Catalyzes the transfer of an acyl group from acyl-phosphate (acyl-PO(4)) to glycerol-3-phosphate (G3P) to form lysophosphatidic acid (LPA). This enzyme utilizes acyl-phosphate as fatty acyl donor, but not acyl-CoA or acyl-ACP.</text>
</comment>
<dbReference type="UniPathway" id="UPA00085"/>
<dbReference type="GO" id="GO:0005886">
    <property type="term" value="C:plasma membrane"/>
    <property type="evidence" value="ECO:0007669"/>
    <property type="project" value="UniProtKB-SubCell"/>
</dbReference>
<keyword evidence="4 10" id="KW-0812">Transmembrane</keyword>
<evidence type="ECO:0000256" key="9">
    <source>
        <dbReference type="ARBA" id="ARBA00023264"/>
    </source>
</evidence>
<keyword evidence="8 10" id="KW-0594">Phospholipid biosynthesis</keyword>
<keyword evidence="7 10" id="KW-0472">Membrane</keyword>
<comment type="catalytic activity">
    <reaction evidence="10">
        <text>an acyl phosphate + sn-glycerol 3-phosphate = a 1-acyl-sn-glycero-3-phosphate + phosphate</text>
        <dbReference type="Rhea" id="RHEA:34075"/>
        <dbReference type="ChEBI" id="CHEBI:43474"/>
        <dbReference type="ChEBI" id="CHEBI:57597"/>
        <dbReference type="ChEBI" id="CHEBI:57970"/>
        <dbReference type="ChEBI" id="CHEBI:59918"/>
        <dbReference type="EC" id="2.3.1.275"/>
    </reaction>
</comment>
<dbReference type="NCBIfam" id="TIGR00023">
    <property type="entry name" value="glycerol-3-phosphate 1-O-acyltransferase PlsY"/>
    <property type="match status" value="1"/>
</dbReference>
<keyword evidence="5 10" id="KW-1133">Transmembrane helix</keyword>
<dbReference type="RefSeq" id="WP_132280599.1">
    <property type="nucleotide sequence ID" value="NZ_SMGQ01000011.1"/>
</dbReference>
<evidence type="ECO:0000256" key="2">
    <source>
        <dbReference type="ARBA" id="ARBA00022516"/>
    </source>
</evidence>
<feature type="transmembrane region" description="Helical" evidence="10">
    <location>
        <begin position="80"/>
        <end position="100"/>
    </location>
</feature>
<evidence type="ECO:0000256" key="3">
    <source>
        <dbReference type="ARBA" id="ARBA00022679"/>
    </source>
</evidence>
<dbReference type="AlphaFoldDB" id="A0A4R1N6M9"/>
<keyword evidence="3 10" id="KW-0808">Transferase</keyword>
<keyword evidence="9 10" id="KW-1208">Phospholipid metabolism</keyword>
<feature type="transmembrane region" description="Helical" evidence="10">
    <location>
        <begin position="120"/>
        <end position="149"/>
    </location>
</feature>
<sequence>MLQLISIFIGYLLGCFQTSFLIGRVFNKVDIRELGSGNAGTTNAIRVLGWKAGVLTFLGDFLKAVVAIVLVRIVFDGQAYALYAGLGVILGHNFPFYLMFKGGKGIAATAGVLTAFDYRIALVACLLFIAIVALTRLVSLGSLLLATWIPVGMYLFYRQNIEIIVLGFVFMFLAFYRHKANIKRLIQGNENKLGQKKLT</sequence>
<gene>
    <name evidence="10" type="primary">plsY</name>
    <name evidence="11" type="ORF">EDC19_0713</name>
</gene>
<feature type="transmembrane region" description="Helical" evidence="10">
    <location>
        <begin position="6"/>
        <end position="27"/>
    </location>
</feature>
<reference evidence="11 12" key="1">
    <citation type="submission" date="2019-03" db="EMBL/GenBank/DDBJ databases">
        <title>Genomic Encyclopedia of Type Strains, Phase IV (KMG-IV): sequencing the most valuable type-strain genomes for metagenomic binning, comparative biology and taxonomic classification.</title>
        <authorList>
            <person name="Goeker M."/>
        </authorList>
    </citation>
    <scope>NUCLEOTIDE SEQUENCE [LARGE SCALE GENOMIC DNA]</scope>
    <source>
        <strain evidence="11 12">DSM 24176</strain>
    </source>
</reference>
<proteinExistence type="inferred from homology"/>
<organism evidence="11 12">
    <name type="scientific">Natranaerovirga hydrolytica</name>
    <dbReference type="NCBI Taxonomy" id="680378"/>
    <lineage>
        <taxon>Bacteria</taxon>
        <taxon>Bacillati</taxon>
        <taxon>Bacillota</taxon>
        <taxon>Clostridia</taxon>
        <taxon>Lachnospirales</taxon>
        <taxon>Natranaerovirgaceae</taxon>
        <taxon>Natranaerovirga</taxon>
    </lineage>
</organism>
<evidence type="ECO:0000256" key="5">
    <source>
        <dbReference type="ARBA" id="ARBA00022989"/>
    </source>
</evidence>
<evidence type="ECO:0000256" key="6">
    <source>
        <dbReference type="ARBA" id="ARBA00023098"/>
    </source>
</evidence>
<dbReference type="Pfam" id="PF02660">
    <property type="entry name" value="G3P_acyltransf"/>
    <property type="match status" value="1"/>
</dbReference>
<keyword evidence="12" id="KW-1185">Reference proteome</keyword>
<dbReference type="GO" id="GO:0043772">
    <property type="term" value="F:acyl-phosphate glycerol-3-phosphate acyltransferase activity"/>
    <property type="evidence" value="ECO:0007669"/>
    <property type="project" value="UniProtKB-UniRule"/>
</dbReference>
<comment type="pathway">
    <text evidence="10">Lipid metabolism; phospholipid metabolism.</text>
</comment>
<comment type="caution">
    <text evidence="11">The sequence shown here is derived from an EMBL/GenBank/DDBJ whole genome shotgun (WGS) entry which is preliminary data.</text>
</comment>
<keyword evidence="2 10" id="KW-0444">Lipid biosynthesis</keyword>
<dbReference type="EMBL" id="SMGQ01000011">
    <property type="protein sequence ID" value="TCK98293.1"/>
    <property type="molecule type" value="Genomic_DNA"/>
</dbReference>
<dbReference type="Proteomes" id="UP000294545">
    <property type="component" value="Unassembled WGS sequence"/>
</dbReference>
<dbReference type="SMART" id="SM01207">
    <property type="entry name" value="G3P_acyltransf"/>
    <property type="match status" value="1"/>
</dbReference>
<comment type="subunit">
    <text evidence="10">Probably interacts with PlsX.</text>
</comment>